<gene>
    <name evidence="2" type="ORF">EF806_05485</name>
</gene>
<accession>A0A520KR30</accession>
<dbReference type="InterPro" id="IPR048715">
    <property type="entry name" value="CggR_N"/>
</dbReference>
<evidence type="ECO:0000259" key="1">
    <source>
        <dbReference type="Pfam" id="PF21715"/>
    </source>
</evidence>
<dbReference type="Proteomes" id="UP000317158">
    <property type="component" value="Unassembled WGS sequence"/>
</dbReference>
<protein>
    <recommendedName>
        <fullName evidence="1">CggR N-terminal DNA binding domain-containing protein</fullName>
    </recommendedName>
</protein>
<dbReference type="InterPro" id="IPR036390">
    <property type="entry name" value="WH_DNA-bd_sf"/>
</dbReference>
<dbReference type="AlphaFoldDB" id="A0A520KR30"/>
<dbReference type="Gene3D" id="1.10.10.10">
    <property type="entry name" value="Winged helix-like DNA-binding domain superfamily/Winged helix DNA-binding domain"/>
    <property type="match status" value="1"/>
</dbReference>
<proteinExistence type="predicted"/>
<dbReference type="SUPFAM" id="SSF46785">
    <property type="entry name" value="Winged helix' DNA-binding domain"/>
    <property type="match status" value="1"/>
</dbReference>
<evidence type="ECO:0000313" key="2">
    <source>
        <dbReference type="EMBL" id="RZN64073.1"/>
    </source>
</evidence>
<dbReference type="Pfam" id="PF21715">
    <property type="entry name" value="CggR_N"/>
    <property type="match status" value="1"/>
</dbReference>
<evidence type="ECO:0000313" key="3">
    <source>
        <dbReference type="Proteomes" id="UP000317158"/>
    </source>
</evidence>
<feature type="domain" description="CggR N-terminal DNA binding" evidence="1">
    <location>
        <begin position="24"/>
        <end position="88"/>
    </location>
</feature>
<reference evidence="2 3" key="1">
    <citation type="journal article" date="2019" name="Nat. Microbiol.">
        <title>Wide diversity of methane and short-chain alkane metabolisms in uncultured archaea.</title>
        <authorList>
            <person name="Borrel G."/>
            <person name="Adam P.S."/>
            <person name="McKay L.J."/>
            <person name="Chen L.X."/>
            <person name="Sierra-Garcia I.N."/>
            <person name="Sieber C.M."/>
            <person name="Letourneur Q."/>
            <person name="Ghozlane A."/>
            <person name="Andersen G.L."/>
            <person name="Li W.J."/>
            <person name="Hallam S.J."/>
            <person name="Muyzer G."/>
            <person name="de Oliveira V.M."/>
            <person name="Inskeep W.P."/>
            <person name="Banfield J.F."/>
            <person name="Gribaldo S."/>
        </authorList>
    </citation>
    <scope>NUCLEOTIDE SEQUENCE [LARGE SCALE GENOMIC DNA]</scope>
    <source>
        <strain evidence="2">NM1a</strain>
    </source>
</reference>
<sequence length="108" mass="12464">MIKGKNYKWKNSITKGIYREIEIIDRHIKVLKEIIVSEPIGIKRLSKNLGLSFYMTRYSLSVLEKKGLIKPSPSGAITTEKTKVFMQEVGEDLDKVIEEIQSIRRDLP</sequence>
<organism evidence="2 3">
    <name type="scientific">Methanoliparum thermophilum</name>
    <dbReference type="NCBI Taxonomy" id="2491083"/>
    <lineage>
        <taxon>Archaea</taxon>
        <taxon>Methanobacteriati</taxon>
        <taxon>Methanobacteriota</taxon>
        <taxon>Candidatus Methanoliparia</taxon>
        <taxon>Candidatus Methanoliparales</taxon>
        <taxon>Candidatus Methanoliparaceae</taxon>
        <taxon>Candidatus Methanoliparum</taxon>
    </lineage>
</organism>
<dbReference type="EMBL" id="RXIF01000010">
    <property type="protein sequence ID" value="RZN64073.1"/>
    <property type="molecule type" value="Genomic_DNA"/>
</dbReference>
<comment type="caution">
    <text evidence="2">The sequence shown here is derived from an EMBL/GenBank/DDBJ whole genome shotgun (WGS) entry which is preliminary data.</text>
</comment>
<name>A0A520KR30_METT2</name>
<dbReference type="InterPro" id="IPR036388">
    <property type="entry name" value="WH-like_DNA-bd_sf"/>
</dbReference>